<dbReference type="AlphaFoldDB" id="A0A942WTW9"/>
<keyword evidence="5" id="KW-0378">Hydrolase</keyword>
<feature type="domain" description="Type I restriction modification DNA specificity" evidence="4">
    <location>
        <begin position="221"/>
        <end position="398"/>
    </location>
</feature>
<keyword evidence="2" id="KW-0680">Restriction system</keyword>
<dbReference type="Pfam" id="PF01420">
    <property type="entry name" value="Methylase_S"/>
    <property type="match status" value="2"/>
</dbReference>
<name>A0A942WTW9_VEIPA</name>
<dbReference type="SUPFAM" id="SSF116734">
    <property type="entry name" value="DNA methylase specificity domain"/>
    <property type="match status" value="2"/>
</dbReference>
<dbReference type="GO" id="GO:0016787">
    <property type="term" value="F:hydrolase activity"/>
    <property type="evidence" value="ECO:0007669"/>
    <property type="project" value="UniProtKB-KW"/>
</dbReference>
<dbReference type="PANTHER" id="PTHR30408:SF13">
    <property type="entry name" value="TYPE I RESTRICTION ENZYME HINDI SPECIFICITY SUBUNIT"/>
    <property type="match status" value="1"/>
</dbReference>
<evidence type="ECO:0000256" key="1">
    <source>
        <dbReference type="ARBA" id="ARBA00010923"/>
    </source>
</evidence>
<dbReference type="Gene3D" id="1.10.287.1120">
    <property type="entry name" value="Bipartite methylase S protein"/>
    <property type="match status" value="1"/>
</dbReference>
<dbReference type="EMBL" id="JAGZMU010000002">
    <property type="protein sequence ID" value="MBS4893145.1"/>
    <property type="molecule type" value="Genomic_DNA"/>
</dbReference>
<dbReference type="Proteomes" id="UP000778864">
    <property type="component" value="Unassembled WGS sequence"/>
</dbReference>
<dbReference type="PANTHER" id="PTHR30408">
    <property type="entry name" value="TYPE-1 RESTRICTION ENZYME ECOKI SPECIFICITY PROTEIN"/>
    <property type="match status" value="1"/>
</dbReference>
<proteinExistence type="inferred from homology"/>
<evidence type="ECO:0000256" key="2">
    <source>
        <dbReference type="ARBA" id="ARBA00022747"/>
    </source>
</evidence>
<gene>
    <name evidence="5" type="ORF">KHZ90_05135</name>
</gene>
<comment type="similarity">
    <text evidence="1">Belongs to the type-I restriction system S methylase family.</text>
</comment>
<dbReference type="InterPro" id="IPR052021">
    <property type="entry name" value="Type-I_RS_S_subunit"/>
</dbReference>
<dbReference type="GO" id="GO:0009307">
    <property type="term" value="P:DNA restriction-modification system"/>
    <property type="evidence" value="ECO:0007669"/>
    <property type="project" value="UniProtKB-KW"/>
</dbReference>
<dbReference type="RefSeq" id="WP_278467162.1">
    <property type="nucleotide sequence ID" value="NZ_CP138632.1"/>
</dbReference>
<dbReference type="Gene3D" id="3.90.220.20">
    <property type="entry name" value="DNA methylase specificity domains"/>
    <property type="match status" value="2"/>
</dbReference>
<keyword evidence="5" id="KW-0255">Endonuclease</keyword>
<dbReference type="InterPro" id="IPR044946">
    <property type="entry name" value="Restrct_endonuc_typeI_TRD_sf"/>
</dbReference>
<evidence type="ECO:0000259" key="4">
    <source>
        <dbReference type="Pfam" id="PF01420"/>
    </source>
</evidence>
<sequence>MNTNKKTPKLRFKGFTDDWEQRKLGDVAIITGGGTPSTNVPEYWNGDIDWYSPVEIGKNRYVSKSTRKITKLGLEKSSAKLLPIGTVLFTSRAGIGNTAILQAEGCTNQGFQSITPDSKELDTYFLYTMTPRLKRYGEVTGAGSTFVEVSGKQMEKMSLVLPSLEEQKQIGRFFRTIDDSITLHQRKLEKLKLNKSALLQKLFPQKGCTIPDVRFKGFTDAWEQRKLNDFGIATGGTSIESEFVDGGTYKVINIGSYSEESVYNDQGLRVNKTDKTKSRILNKYDLTMILNDKTASGNIIGRVLLIDQDNTYVYNQRTERIEVDTKNFLPMFLYHMLNAPEQRKYIVKASQGNTQIYVNWSTISNIDYMIPQLLLEQEKIANLFSLINKDITLHQRKLDCLISIKKGLLQQLFV</sequence>
<protein>
    <submittedName>
        <fullName evidence="5">Restriction endonuclease subunit S</fullName>
        <ecNumber evidence="5">3.1.21.-</ecNumber>
    </submittedName>
</protein>
<dbReference type="InterPro" id="IPR000055">
    <property type="entry name" value="Restrct_endonuc_typeI_TRD"/>
</dbReference>
<comment type="caution">
    <text evidence="5">The sequence shown here is derived from an EMBL/GenBank/DDBJ whole genome shotgun (WGS) entry which is preliminary data.</text>
</comment>
<dbReference type="GO" id="GO:0003677">
    <property type="term" value="F:DNA binding"/>
    <property type="evidence" value="ECO:0007669"/>
    <property type="project" value="UniProtKB-KW"/>
</dbReference>
<evidence type="ECO:0000313" key="6">
    <source>
        <dbReference type="Proteomes" id="UP000778864"/>
    </source>
</evidence>
<dbReference type="CDD" id="cd17273">
    <property type="entry name" value="RMtype1_S_EcoJA69PI-TRD1-CR1_like"/>
    <property type="match status" value="1"/>
</dbReference>
<feature type="domain" description="Type I restriction modification DNA specificity" evidence="4">
    <location>
        <begin position="17"/>
        <end position="192"/>
    </location>
</feature>
<keyword evidence="5" id="KW-0540">Nuclease</keyword>
<keyword evidence="3" id="KW-0238">DNA-binding</keyword>
<dbReference type="GO" id="GO:0004519">
    <property type="term" value="F:endonuclease activity"/>
    <property type="evidence" value="ECO:0007669"/>
    <property type="project" value="UniProtKB-KW"/>
</dbReference>
<dbReference type="EC" id="3.1.21.-" evidence="5"/>
<accession>A0A942WTW9</accession>
<evidence type="ECO:0000256" key="3">
    <source>
        <dbReference type="ARBA" id="ARBA00023125"/>
    </source>
</evidence>
<reference evidence="5" key="1">
    <citation type="submission" date="2021-02" db="EMBL/GenBank/DDBJ databases">
        <title>Infant gut strain persistence is associated with maternal origin, phylogeny, and functional potential including surface adhesion and iron acquisition.</title>
        <authorList>
            <person name="Lou Y.C."/>
        </authorList>
    </citation>
    <scope>NUCLEOTIDE SEQUENCE</scope>
    <source>
        <strain evidence="5">L3_108_031G1_dasL3_108_031G1_concoct_20</strain>
    </source>
</reference>
<organism evidence="5 6">
    <name type="scientific">Veillonella parvula</name>
    <name type="common">Staphylococcus parvulus</name>
    <dbReference type="NCBI Taxonomy" id="29466"/>
    <lineage>
        <taxon>Bacteria</taxon>
        <taxon>Bacillati</taxon>
        <taxon>Bacillota</taxon>
        <taxon>Negativicutes</taxon>
        <taxon>Veillonellales</taxon>
        <taxon>Veillonellaceae</taxon>
        <taxon>Veillonella</taxon>
    </lineage>
</organism>
<evidence type="ECO:0000313" key="5">
    <source>
        <dbReference type="EMBL" id="MBS4893145.1"/>
    </source>
</evidence>